<evidence type="ECO:0000256" key="3">
    <source>
        <dbReference type="ARBA" id="ARBA00008327"/>
    </source>
</evidence>
<sequence length="99" mass="11254">MHLLSSLVPLLLILWSVTSAQAMPLEERLALRSGRGFSKDRKDSLLRILSELSDFGPLIKDDSDVRQQSQLGERSVFSQSPPRERAPCKNFFWKTFSSC</sequence>
<accession>A0A8X7X3B9</accession>
<dbReference type="PIRSF" id="PIRSF001814">
    <property type="entry name" value="Somatostatin"/>
    <property type="match status" value="1"/>
</dbReference>
<keyword evidence="6" id="KW-0372">Hormone</keyword>
<evidence type="ECO:0000256" key="5">
    <source>
        <dbReference type="ARBA" id="ARBA00022685"/>
    </source>
</evidence>
<keyword evidence="8" id="KW-1015">Disulfide bond</keyword>
<organism evidence="9 10">
    <name type="scientific">Polypterus senegalus</name>
    <name type="common">Senegal bichir</name>
    <dbReference type="NCBI Taxonomy" id="55291"/>
    <lineage>
        <taxon>Eukaryota</taxon>
        <taxon>Metazoa</taxon>
        <taxon>Chordata</taxon>
        <taxon>Craniata</taxon>
        <taxon>Vertebrata</taxon>
        <taxon>Euteleostomi</taxon>
        <taxon>Actinopterygii</taxon>
        <taxon>Polypteriformes</taxon>
        <taxon>Polypteridae</taxon>
        <taxon>Polypterus</taxon>
    </lineage>
</organism>
<name>A0A8X7X3B9_POLSE</name>
<evidence type="ECO:0000256" key="8">
    <source>
        <dbReference type="ARBA" id="ARBA00023157"/>
    </source>
</evidence>
<dbReference type="GO" id="GO:0005184">
    <property type="term" value="F:neuropeptide hormone activity"/>
    <property type="evidence" value="ECO:0007669"/>
    <property type="project" value="TreeGrafter"/>
</dbReference>
<evidence type="ECO:0000256" key="2">
    <source>
        <dbReference type="ARBA" id="ARBA00004613"/>
    </source>
</evidence>
<dbReference type="InterPro" id="IPR004250">
    <property type="entry name" value="Somatostatin"/>
</dbReference>
<dbReference type="Proteomes" id="UP000886611">
    <property type="component" value="Unassembled WGS sequence"/>
</dbReference>
<dbReference type="PANTHER" id="PTHR10558">
    <property type="entry name" value="SOMATOSTATIN"/>
    <property type="match status" value="1"/>
</dbReference>
<evidence type="ECO:0000313" key="9">
    <source>
        <dbReference type="EMBL" id="KAG2459512.1"/>
    </source>
</evidence>
<protein>
    <submittedName>
        <fullName evidence="9">SMS2 protein</fullName>
    </submittedName>
</protein>
<evidence type="ECO:0000256" key="6">
    <source>
        <dbReference type="ARBA" id="ARBA00022702"/>
    </source>
</evidence>
<evidence type="ECO:0000256" key="7">
    <source>
        <dbReference type="ARBA" id="ARBA00022729"/>
    </source>
</evidence>
<reference evidence="9 10" key="1">
    <citation type="journal article" date="2021" name="Cell">
        <title>Tracing the genetic footprints of vertebrate landing in non-teleost ray-finned fishes.</title>
        <authorList>
            <person name="Bi X."/>
            <person name="Wang K."/>
            <person name="Yang L."/>
            <person name="Pan H."/>
            <person name="Jiang H."/>
            <person name="Wei Q."/>
            <person name="Fang M."/>
            <person name="Yu H."/>
            <person name="Zhu C."/>
            <person name="Cai Y."/>
            <person name="He Y."/>
            <person name="Gan X."/>
            <person name="Zeng H."/>
            <person name="Yu D."/>
            <person name="Zhu Y."/>
            <person name="Jiang H."/>
            <person name="Qiu Q."/>
            <person name="Yang H."/>
            <person name="Zhang Y.E."/>
            <person name="Wang W."/>
            <person name="Zhu M."/>
            <person name="He S."/>
            <person name="Zhang G."/>
        </authorList>
    </citation>
    <scope>NUCLEOTIDE SEQUENCE [LARGE SCALE GENOMIC DNA]</scope>
    <source>
        <strain evidence="9">Bchr_013</strain>
    </source>
</reference>
<dbReference type="GO" id="GO:0030334">
    <property type="term" value="P:regulation of cell migration"/>
    <property type="evidence" value="ECO:0007669"/>
    <property type="project" value="TreeGrafter"/>
</dbReference>
<comment type="subcellular location">
    <subcellularLocation>
        <location evidence="2">Secreted</location>
    </subcellularLocation>
</comment>
<keyword evidence="5" id="KW-0165">Cleavage on pair of basic residues</keyword>
<comment type="similarity">
    <text evidence="3">Belongs to the somatostatin family.</text>
</comment>
<dbReference type="InterPro" id="IPR018142">
    <property type="entry name" value="Somatostatin/Cortistatin_C"/>
</dbReference>
<evidence type="ECO:0000313" key="10">
    <source>
        <dbReference type="Proteomes" id="UP000886611"/>
    </source>
</evidence>
<feature type="non-terminal residue" evidence="9">
    <location>
        <position position="1"/>
    </location>
</feature>
<keyword evidence="10" id="KW-1185">Reference proteome</keyword>
<dbReference type="OrthoDB" id="9438385at2759"/>
<feature type="non-terminal residue" evidence="9">
    <location>
        <position position="99"/>
    </location>
</feature>
<dbReference type="Pfam" id="PF03002">
    <property type="entry name" value="Somatostatin"/>
    <property type="match status" value="1"/>
</dbReference>
<keyword evidence="4" id="KW-0964">Secreted</keyword>
<dbReference type="GO" id="GO:0005615">
    <property type="term" value="C:extracellular space"/>
    <property type="evidence" value="ECO:0007669"/>
    <property type="project" value="TreeGrafter"/>
</dbReference>
<gene>
    <name evidence="9" type="primary">Sst2</name>
    <name evidence="9" type="ORF">GTO96_0018949</name>
</gene>
<keyword evidence="7" id="KW-0732">Signal</keyword>
<comment type="caution">
    <text evidence="9">The sequence shown here is derived from an EMBL/GenBank/DDBJ whole genome shotgun (WGS) entry which is preliminary data.</text>
</comment>
<evidence type="ECO:0000256" key="4">
    <source>
        <dbReference type="ARBA" id="ARBA00022525"/>
    </source>
</evidence>
<dbReference type="GO" id="GO:0001664">
    <property type="term" value="F:G protein-coupled receptor binding"/>
    <property type="evidence" value="ECO:0007669"/>
    <property type="project" value="TreeGrafter"/>
</dbReference>
<dbReference type="EMBL" id="JAATIS010005477">
    <property type="protein sequence ID" value="KAG2459512.1"/>
    <property type="molecule type" value="Genomic_DNA"/>
</dbReference>
<dbReference type="AlphaFoldDB" id="A0A8X7X3B9"/>
<dbReference type="GO" id="GO:0007193">
    <property type="term" value="P:adenylate cyclase-inhibiting G protein-coupled receptor signaling pathway"/>
    <property type="evidence" value="ECO:0007669"/>
    <property type="project" value="TreeGrafter"/>
</dbReference>
<evidence type="ECO:0000256" key="1">
    <source>
        <dbReference type="ARBA" id="ARBA00003524"/>
    </source>
</evidence>
<comment type="function">
    <text evidence="1">Somatostatin inhibits the release of somatotropin.</text>
</comment>
<proteinExistence type="inferred from homology"/>
<dbReference type="PANTHER" id="PTHR10558:SF1">
    <property type="entry name" value="CORTISTATIN"/>
    <property type="match status" value="1"/>
</dbReference>